<dbReference type="AlphaFoldDB" id="A0A5D0WQQ0"/>
<evidence type="ECO:0000313" key="1">
    <source>
        <dbReference type="EMBL" id="TYC86383.1"/>
    </source>
</evidence>
<gene>
    <name evidence="1" type="ORF">FXB42_06770</name>
</gene>
<name>A0A5D0WQQ0_9FIRM</name>
<reference evidence="1 2" key="1">
    <citation type="submission" date="2019-08" db="EMBL/GenBank/DDBJ databases">
        <title>Isolation and enrichment of carboxydotrophic bacteria from anaerobic sludge for the production of bio-based chemicals from syngas.</title>
        <authorList>
            <person name="Antares A.L."/>
            <person name="Moreira J."/>
            <person name="Diender M."/>
            <person name="Parshina S.N."/>
            <person name="Stams A.J.M."/>
            <person name="Alves M."/>
            <person name="Alves J.I."/>
            <person name="Sousa D.Z."/>
        </authorList>
    </citation>
    <scope>NUCLEOTIDE SEQUENCE [LARGE SCALE GENOMIC DNA]</scope>
    <source>
        <strain evidence="1 2">JM</strain>
    </source>
</reference>
<dbReference type="RefSeq" id="WP_148637255.1">
    <property type="nucleotide sequence ID" value="NZ_VSLA01000011.1"/>
</dbReference>
<dbReference type="Proteomes" id="UP000322619">
    <property type="component" value="Unassembled WGS sequence"/>
</dbReference>
<sequence>MIPNIVTTKEACKILKIGRTSLNNILLTDPTFPAVQAGANCKWLINADRLDQWLMRRGQKHAGVKNGLELEM</sequence>
<dbReference type="EMBL" id="VSLA01000011">
    <property type="protein sequence ID" value="TYC86383.1"/>
    <property type="molecule type" value="Genomic_DNA"/>
</dbReference>
<protein>
    <submittedName>
        <fullName evidence="1">Helix-turn-helix domain-containing protein</fullName>
    </submittedName>
</protein>
<organism evidence="1 2">
    <name type="scientific">Acetobacterium wieringae</name>
    <dbReference type="NCBI Taxonomy" id="52694"/>
    <lineage>
        <taxon>Bacteria</taxon>
        <taxon>Bacillati</taxon>
        <taxon>Bacillota</taxon>
        <taxon>Clostridia</taxon>
        <taxon>Eubacteriales</taxon>
        <taxon>Eubacteriaceae</taxon>
        <taxon>Acetobacterium</taxon>
    </lineage>
</organism>
<accession>A0A5D0WQQ0</accession>
<proteinExistence type="predicted"/>
<evidence type="ECO:0000313" key="2">
    <source>
        <dbReference type="Proteomes" id="UP000322619"/>
    </source>
</evidence>
<comment type="caution">
    <text evidence="1">The sequence shown here is derived from an EMBL/GenBank/DDBJ whole genome shotgun (WGS) entry which is preliminary data.</text>
</comment>